<proteinExistence type="predicted"/>
<keyword evidence="2" id="KW-1185">Reference proteome</keyword>
<dbReference type="RefSeq" id="WP_114045856.1">
    <property type="nucleotide sequence ID" value="NZ_CP025198.1"/>
</dbReference>
<dbReference type="OrthoDB" id="4499135at2"/>
<dbReference type="Gene3D" id="3.40.630.10">
    <property type="entry name" value="Zn peptidases"/>
    <property type="match status" value="1"/>
</dbReference>
<sequence>MIQEHPFPVEANDTPATQLLHDALPQRWRGLFTAPIVNRFLTSTDAEARVQAAARKAGAQIVTVGESREHRPLHLYRFGETSRRTFWYAGPHANEPVGVSTVVSLAEALAAHPQYLDTIGFDLMVCVDPDSHVANEHWFPSYAGGLRSYYENLYRPARSEFCDWDMPFELEAGDTTFRRESQLPEGDALRKALDLSRPQIVMSLHNAEVGGMYIHQIGGTKTLAGALSTLPGAFTIPAEPAPIDAPGEQPVAPGVFGLPSIADMYGPLFDLTSDHPLNILVMGESAMTWSLRYGAVSLVTEVPLWSPIDALPEPGQTLADVSTEAADRLGEIADWLTAFCEQNAAILPSSDARARSVRDSIGMLAGLSAMLTALAGSPDGPNPATEEDVRRWRLMLSLSVPLRSLGMLLGALRGNDAPDGVVGEVQGRFDAFEALLEGYHYRFHGVDVVSGIQIAAGVAAIENLEAEQ</sequence>
<gene>
    <name evidence="1" type="ORF">JS278_02964</name>
</gene>
<name>A0A344UXV0_9ACTN</name>
<evidence type="ECO:0000313" key="1">
    <source>
        <dbReference type="EMBL" id="AXE40098.1"/>
    </source>
</evidence>
<dbReference type="SUPFAM" id="SSF53187">
    <property type="entry name" value="Zn-dependent exopeptidases"/>
    <property type="match status" value="1"/>
</dbReference>
<accession>A0A344UXV0</accession>
<protein>
    <recommendedName>
        <fullName evidence="3">Peptidase M14 carboxypeptidase A domain-containing protein</fullName>
    </recommendedName>
</protein>
<dbReference type="KEGG" id="acij:JS278_02964"/>
<dbReference type="EMBL" id="CP025198">
    <property type="protein sequence ID" value="AXE40098.1"/>
    <property type="molecule type" value="Genomic_DNA"/>
</dbReference>
<organism evidence="1 2">
    <name type="scientific">Acidipropionibacterium virtanenii</name>
    <dbReference type="NCBI Taxonomy" id="2057246"/>
    <lineage>
        <taxon>Bacteria</taxon>
        <taxon>Bacillati</taxon>
        <taxon>Actinomycetota</taxon>
        <taxon>Actinomycetes</taxon>
        <taxon>Propionibacteriales</taxon>
        <taxon>Propionibacteriaceae</taxon>
        <taxon>Acidipropionibacterium</taxon>
    </lineage>
</organism>
<dbReference type="AlphaFoldDB" id="A0A344UXV0"/>
<dbReference type="Proteomes" id="UP000251995">
    <property type="component" value="Chromosome"/>
</dbReference>
<evidence type="ECO:0008006" key="3">
    <source>
        <dbReference type="Google" id="ProtNLM"/>
    </source>
</evidence>
<reference evidence="1 2" key="1">
    <citation type="submission" date="2017-12" db="EMBL/GenBank/DDBJ databases">
        <title>The whole genome sequence of the Acidipropionibacterium virtanenii sp. nov. type strain JS278.</title>
        <authorList>
            <person name="Laine P."/>
            <person name="Deptula P."/>
            <person name="Varmanen P."/>
            <person name="Auvinen P."/>
        </authorList>
    </citation>
    <scope>NUCLEOTIDE SEQUENCE [LARGE SCALE GENOMIC DNA]</scope>
    <source>
        <strain evidence="1 2">JS278</strain>
    </source>
</reference>
<evidence type="ECO:0000313" key="2">
    <source>
        <dbReference type="Proteomes" id="UP000251995"/>
    </source>
</evidence>